<reference evidence="1 2" key="1">
    <citation type="submission" date="2020-12" db="EMBL/GenBank/DDBJ databases">
        <title>Genome of Pca MAFF 106156.</title>
        <authorList>
            <person name="Fujikawa T."/>
            <person name="Inoue Y."/>
        </authorList>
    </citation>
    <scope>NUCLEOTIDE SEQUENCE [LARGE SCALE GENOMIC DNA]</scope>
    <source>
        <strain evidence="1 2">MAFF 106156</strain>
    </source>
</reference>
<accession>A0ABS1XIZ4</accession>
<comment type="caution">
    <text evidence="1">The sequence shown here is derived from an EMBL/GenBank/DDBJ whole genome shotgun (WGS) entry which is preliminary data.</text>
</comment>
<sequence length="51" mass="5548">MSFSGKPAMLVDKRIQSYGFWPDSAVAEFHKGRTLADDILGGNADASFERG</sequence>
<protein>
    <submittedName>
        <fullName evidence="1">Uncharacterized protein</fullName>
    </submittedName>
</protein>
<dbReference type="Proteomes" id="UP000644195">
    <property type="component" value="Unassembled WGS sequence"/>
</dbReference>
<name>A0ABS1XIZ4_PSEC1</name>
<evidence type="ECO:0000313" key="2">
    <source>
        <dbReference type="Proteomes" id="UP000644195"/>
    </source>
</evidence>
<keyword evidence="2" id="KW-1185">Reference proteome</keyword>
<dbReference type="EMBL" id="JAEVFO010000054">
    <property type="protein sequence ID" value="MBM0141451.1"/>
    <property type="molecule type" value="Genomic_DNA"/>
</dbReference>
<dbReference type="RefSeq" id="WP_203009889.1">
    <property type="nucleotide sequence ID" value="NZ_JAEVFO010000054.1"/>
</dbReference>
<proteinExistence type="predicted"/>
<evidence type="ECO:0000313" key="1">
    <source>
        <dbReference type="EMBL" id="MBM0141451.1"/>
    </source>
</evidence>
<gene>
    <name evidence="1" type="ORF">JHZ66_21965</name>
</gene>
<organism evidence="1 2">
    <name type="scientific">Pseudomonas cannabina pv. alisalensis</name>
    <dbReference type="NCBI Taxonomy" id="757414"/>
    <lineage>
        <taxon>Bacteria</taxon>
        <taxon>Pseudomonadati</taxon>
        <taxon>Pseudomonadota</taxon>
        <taxon>Gammaproteobacteria</taxon>
        <taxon>Pseudomonadales</taxon>
        <taxon>Pseudomonadaceae</taxon>
        <taxon>Pseudomonas</taxon>
    </lineage>
</organism>